<feature type="domain" description="Glyoxalase-like" evidence="1">
    <location>
        <begin position="11"/>
        <end position="201"/>
    </location>
</feature>
<organism evidence="2 3">
    <name type="scientific">Martelella mangrovi</name>
    <dbReference type="NCBI Taxonomy" id="1397477"/>
    <lineage>
        <taxon>Bacteria</taxon>
        <taxon>Pseudomonadati</taxon>
        <taxon>Pseudomonadota</taxon>
        <taxon>Alphaproteobacteria</taxon>
        <taxon>Hyphomicrobiales</taxon>
        <taxon>Aurantimonadaceae</taxon>
        <taxon>Martelella</taxon>
    </lineage>
</organism>
<evidence type="ECO:0000259" key="1">
    <source>
        <dbReference type="Pfam" id="PF13468"/>
    </source>
</evidence>
<dbReference type="InterPro" id="IPR029068">
    <property type="entry name" value="Glyas_Bleomycin-R_OHBP_Dase"/>
</dbReference>
<comment type="caution">
    <text evidence="2">The sequence shown here is derived from an EMBL/GenBank/DDBJ whole genome shotgun (WGS) entry which is preliminary data.</text>
</comment>
<keyword evidence="3" id="KW-1185">Reference proteome</keyword>
<evidence type="ECO:0000313" key="3">
    <source>
        <dbReference type="Proteomes" id="UP001549164"/>
    </source>
</evidence>
<protein>
    <recommendedName>
        <fullName evidence="1">Glyoxalase-like domain-containing protein</fullName>
    </recommendedName>
</protein>
<proteinExistence type="predicted"/>
<gene>
    <name evidence="2" type="ORF">ABID12_001976</name>
</gene>
<dbReference type="InterPro" id="IPR025870">
    <property type="entry name" value="Glyoxalase-like_dom"/>
</dbReference>
<dbReference type="RefSeq" id="WP_354434065.1">
    <property type="nucleotide sequence ID" value="NZ_JBEPLY010000005.1"/>
</dbReference>
<sequence>MSLSHRIQRPLDHLVLPVVDLATARLRLSALGFSVAPDARHPFGTENACVYFADATYLEPLGIADLQVYENHVRQGAEFVSRDRAFRFRVGEDGLSAVVFKSENAEADHASFAEAGIAAGDLFSFTRKFQRDDGSEAEAGFRLAFAADLRAPDMFFFTCERLAALSPPDDLLAHQNGVTGIATVLIGEDNPMEFEALLQQLSNCHDIDIHPHGVTVEGAGAGFSIFTHEALSSRYGIAPLATGRGLVGRGIVFETVDLANTGDILRQNDIIHETADDLIRVPPASGQGVTFIFKEA</sequence>
<dbReference type="Gene3D" id="3.10.180.10">
    <property type="entry name" value="2,3-Dihydroxybiphenyl 1,2-Dioxygenase, domain 1"/>
    <property type="match status" value="1"/>
</dbReference>
<reference evidence="2 3" key="1">
    <citation type="submission" date="2024-06" db="EMBL/GenBank/DDBJ databases">
        <title>Genomic Encyclopedia of Type Strains, Phase IV (KMG-IV): sequencing the most valuable type-strain genomes for metagenomic binning, comparative biology and taxonomic classification.</title>
        <authorList>
            <person name="Goeker M."/>
        </authorList>
    </citation>
    <scope>NUCLEOTIDE SEQUENCE [LARGE SCALE GENOMIC DNA]</scope>
    <source>
        <strain evidence="2 3">DSM 28102</strain>
    </source>
</reference>
<dbReference type="EMBL" id="JBEPLY010000005">
    <property type="protein sequence ID" value="MET3600036.1"/>
    <property type="molecule type" value="Genomic_DNA"/>
</dbReference>
<accession>A0ABV2IAV0</accession>
<dbReference type="Proteomes" id="UP001549164">
    <property type="component" value="Unassembled WGS sequence"/>
</dbReference>
<dbReference type="SUPFAM" id="SSF54593">
    <property type="entry name" value="Glyoxalase/Bleomycin resistance protein/Dihydroxybiphenyl dioxygenase"/>
    <property type="match status" value="1"/>
</dbReference>
<name>A0ABV2IAV0_9HYPH</name>
<evidence type="ECO:0000313" key="2">
    <source>
        <dbReference type="EMBL" id="MET3600036.1"/>
    </source>
</evidence>
<dbReference type="Pfam" id="PF13468">
    <property type="entry name" value="Glyoxalase_3"/>
    <property type="match status" value="1"/>
</dbReference>